<evidence type="ECO:0000256" key="1">
    <source>
        <dbReference type="SAM" id="MobiDB-lite"/>
    </source>
</evidence>
<evidence type="ECO:0000313" key="3">
    <source>
        <dbReference type="Proteomes" id="UP000807025"/>
    </source>
</evidence>
<name>A0A9P6D971_PLEER</name>
<dbReference type="OrthoDB" id="3199698at2759"/>
<organism evidence="2 3">
    <name type="scientific">Pleurotus eryngii</name>
    <name type="common">Boletus of the steppes</name>
    <dbReference type="NCBI Taxonomy" id="5323"/>
    <lineage>
        <taxon>Eukaryota</taxon>
        <taxon>Fungi</taxon>
        <taxon>Dikarya</taxon>
        <taxon>Basidiomycota</taxon>
        <taxon>Agaricomycotina</taxon>
        <taxon>Agaricomycetes</taxon>
        <taxon>Agaricomycetidae</taxon>
        <taxon>Agaricales</taxon>
        <taxon>Pleurotineae</taxon>
        <taxon>Pleurotaceae</taxon>
        <taxon>Pleurotus</taxon>
    </lineage>
</organism>
<feature type="region of interest" description="Disordered" evidence="1">
    <location>
        <begin position="1"/>
        <end position="21"/>
    </location>
</feature>
<dbReference type="EMBL" id="MU154716">
    <property type="protein sequence ID" value="KAF9488379.1"/>
    <property type="molecule type" value="Genomic_DNA"/>
</dbReference>
<evidence type="ECO:0000313" key="2">
    <source>
        <dbReference type="EMBL" id="KAF9488379.1"/>
    </source>
</evidence>
<protein>
    <submittedName>
        <fullName evidence="2">Uncharacterized protein</fullName>
    </submittedName>
</protein>
<feature type="compositionally biased region" description="Pro residues" evidence="1">
    <location>
        <begin position="1"/>
        <end position="12"/>
    </location>
</feature>
<proteinExistence type="predicted"/>
<feature type="region of interest" description="Disordered" evidence="1">
    <location>
        <begin position="528"/>
        <end position="547"/>
    </location>
</feature>
<sequence length="690" mass="77923">MLPPGLPPPPRQPADAKPNNPWNPFPDRLSFEFADYHFTTLQSSEFQVNQALDLWLAAVVNAGGDPCLVPWQTAKQMYGTIDAIKEGPTSWKTVQFHYTGPLLKGTPLKWMQETYKLCFQDPHSILLNQIALPELQDHFDYAPYMQFNAHDDHVWSNLMSGDWAWAEAVSAMLVSILIGSDKMTVSVATGHQEYHPVYIGAGNIHNSMRCSHAHGMEPVALLPIPKTSKKHWKHVDFQTFSSIFSIGPYIADYPEQVWLAGVVQNWCASCDATPDNLDNPNAGLRDHETTQFLIRNFDPGVVWNNFGVCVDVVPFTQHFPWADIHKLLTPDLLHQLIKGTFKDHLVTWVEEYLTHTHGERVALAYIQEIDQRVSAVPVYPGLDFSQWTGDDSKALMKVYISAIAGLVPSKMVQCIAAFMECCYIARRNAITSLDLKEFERHVICFHEARAIFVETGVRTSISLPRQHSLVHYASKIELFGLPNGHCSSITESKHIKAVKQPWRPAHGVTHPISEYGVVEAEVEQDNLPLDQTSDNEDGPVSGPRSLSQVTLAATPAHNYPRTLQELASHINQPGFPMVLWRFVYTQCHSNYENFPLILPEFTFHILVFHSAIALFYAPSNLCGSGGMHREQIRANLMWNVEDKHSDDGSVDSEELVMHGLLIAHILLFFSFNDPKLHQEFPCALVNWFMY</sequence>
<gene>
    <name evidence="2" type="ORF">BDN71DRAFT_1485108</name>
</gene>
<dbReference type="InterPro" id="IPR041078">
    <property type="entry name" value="Plavaka"/>
</dbReference>
<accession>A0A9P6D971</accession>
<comment type="caution">
    <text evidence="2">The sequence shown here is derived from an EMBL/GenBank/DDBJ whole genome shotgun (WGS) entry which is preliminary data.</text>
</comment>
<keyword evidence="3" id="KW-1185">Reference proteome</keyword>
<dbReference type="Pfam" id="PF18759">
    <property type="entry name" value="Plavaka"/>
    <property type="match status" value="2"/>
</dbReference>
<dbReference type="Proteomes" id="UP000807025">
    <property type="component" value="Unassembled WGS sequence"/>
</dbReference>
<reference evidence="2" key="1">
    <citation type="submission" date="2020-11" db="EMBL/GenBank/DDBJ databases">
        <authorList>
            <consortium name="DOE Joint Genome Institute"/>
            <person name="Ahrendt S."/>
            <person name="Riley R."/>
            <person name="Andreopoulos W."/>
            <person name="Labutti K."/>
            <person name="Pangilinan J."/>
            <person name="Ruiz-Duenas F.J."/>
            <person name="Barrasa J.M."/>
            <person name="Sanchez-Garcia M."/>
            <person name="Camarero S."/>
            <person name="Miyauchi S."/>
            <person name="Serrano A."/>
            <person name="Linde D."/>
            <person name="Babiker R."/>
            <person name="Drula E."/>
            <person name="Ayuso-Fernandez I."/>
            <person name="Pacheco R."/>
            <person name="Padilla G."/>
            <person name="Ferreira P."/>
            <person name="Barriuso J."/>
            <person name="Kellner H."/>
            <person name="Castanera R."/>
            <person name="Alfaro M."/>
            <person name="Ramirez L."/>
            <person name="Pisabarro A.G."/>
            <person name="Kuo A."/>
            <person name="Tritt A."/>
            <person name="Lipzen A."/>
            <person name="He G."/>
            <person name="Yan M."/>
            <person name="Ng V."/>
            <person name="Cullen D."/>
            <person name="Martin F."/>
            <person name="Rosso M.-N."/>
            <person name="Henrissat B."/>
            <person name="Hibbett D."/>
            <person name="Martinez A.T."/>
            <person name="Grigoriev I.V."/>
        </authorList>
    </citation>
    <scope>NUCLEOTIDE SEQUENCE</scope>
    <source>
        <strain evidence="2">ATCC 90797</strain>
    </source>
</reference>
<dbReference type="AlphaFoldDB" id="A0A9P6D971"/>